<accession>A0A2Z7CXH4</accession>
<feature type="compositionally biased region" description="Polar residues" evidence="1">
    <location>
        <begin position="1"/>
        <end position="16"/>
    </location>
</feature>
<organism evidence="2 3">
    <name type="scientific">Dorcoceras hygrometricum</name>
    <dbReference type="NCBI Taxonomy" id="472368"/>
    <lineage>
        <taxon>Eukaryota</taxon>
        <taxon>Viridiplantae</taxon>
        <taxon>Streptophyta</taxon>
        <taxon>Embryophyta</taxon>
        <taxon>Tracheophyta</taxon>
        <taxon>Spermatophyta</taxon>
        <taxon>Magnoliopsida</taxon>
        <taxon>eudicotyledons</taxon>
        <taxon>Gunneridae</taxon>
        <taxon>Pentapetalae</taxon>
        <taxon>asterids</taxon>
        <taxon>lamiids</taxon>
        <taxon>Lamiales</taxon>
        <taxon>Gesneriaceae</taxon>
        <taxon>Didymocarpoideae</taxon>
        <taxon>Trichosporeae</taxon>
        <taxon>Loxocarpinae</taxon>
        <taxon>Dorcoceras</taxon>
    </lineage>
</organism>
<gene>
    <name evidence="2" type="ORF">F511_30103</name>
</gene>
<feature type="region of interest" description="Disordered" evidence="1">
    <location>
        <begin position="1"/>
        <end position="36"/>
    </location>
</feature>
<evidence type="ECO:0000256" key="1">
    <source>
        <dbReference type="SAM" id="MobiDB-lite"/>
    </source>
</evidence>
<dbReference type="EMBL" id="KQ993045">
    <property type="protein sequence ID" value="KZV49434.1"/>
    <property type="molecule type" value="Genomic_DNA"/>
</dbReference>
<dbReference type="AlphaFoldDB" id="A0A2Z7CXH4"/>
<keyword evidence="3" id="KW-1185">Reference proteome</keyword>
<dbReference type="Proteomes" id="UP000250235">
    <property type="component" value="Unassembled WGS sequence"/>
</dbReference>
<proteinExistence type="predicted"/>
<feature type="compositionally biased region" description="Basic residues" evidence="1">
    <location>
        <begin position="17"/>
        <end position="27"/>
    </location>
</feature>
<reference evidence="2 3" key="1">
    <citation type="journal article" date="2015" name="Proc. Natl. Acad. Sci. U.S.A.">
        <title>The resurrection genome of Boea hygrometrica: A blueprint for survival of dehydration.</title>
        <authorList>
            <person name="Xiao L."/>
            <person name="Yang G."/>
            <person name="Zhang L."/>
            <person name="Yang X."/>
            <person name="Zhao S."/>
            <person name="Ji Z."/>
            <person name="Zhou Q."/>
            <person name="Hu M."/>
            <person name="Wang Y."/>
            <person name="Chen M."/>
            <person name="Xu Y."/>
            <person name="Jin H."/>
            <person name="Xiao X."/>
            <person name="Hu G."/>
            <person name="Bao F."/>
            <person name="Hu Y."/>
            <person name="Wan P."/>
            <person name="Li L."/>
            <person name="Deng X."/>
            <person name="Kuang T."/>
            <person name="Xiang C."/>
            <person name="Zhu J.K."/>
            <person name="Oliver M.J."/>
            <person name="He Y."/>
        </authorList>
    </citation>
    <scope>NUCLEOTIDE SEQUENCE [LARGE SCALE GENOMIC DNA]</scope>
    <source>
        <strain evidence="3">cv. XS01</strain>
    </source>
</reference>
<protein>
    <submittedName>
        <fullName evidence="2">Uncharacterized protein</fullName>
    </submittedName>
</protein>
<evidence type="ECO:0000313" key="3">
    <source>
        <dbReference type="Proteomes" id="UP000250235"/>
    </source>
</evidence>
<sequence>MTSAVMSSQSAVGNQQMRRKVKKMKRRRAEESADGLALMTSSVTSSQSADGLSPAVARYQQWIQTQATAHPVESFNEPAVAMNPVASFAYPVDMESSRKSVSGALLRVILFVQEHRAIAAPVHSSAKFLLFVKSALAIFLILFSDQQVVSEQMLAGFTTEEAEADTVADQGLKRVNRIFGGLNEGIWAKTEELTTSRLESAAKQLTIYESWKSTAERNLNGKNAQDGKNQWLRFSRANCLNSREQDLYYSGK</sequence>
<evidence type="ECO:0000313" key="2">
    <source>
        <dbReference type="EMBL" id="KZV49434.1"/>
    </source>
</evidence>
<name>A0A2Z7CXH4_9LAMI</name>